<organism evidence="1 2">
    <name type="scientific">Vibrio penaeicida</name>
    <dbReference type="NCBI Taxonomy" id="104609"/>
    <lineage>
        <taxon>Bacteria</taxon>
        <taxon>Pseudomonadati</taxon>
        <taxon>Pseudomonadota</taxon>
        <taxon>Gammaproteobacteria</taxon>
        <taxon>Vibrionales</taxon>
        <taxon>Vibrionaceae</taxon>
        <taxon>Vibrio</taxon>
    </lineage>
</organism>
<dbReference type="Pfam" id="PF03803">
    <property type="entry name" value="Scramblase"/>
    <property type="match status" value="1"/>
</dbReference>
<protein>
    <submittedName>
        <fullName evidence="1">RNAse</fullName>
    </submittedName>
</protein>
<dbReference type="InterPro" id="IPR005552">
    <property type="entry name" value="Scramblase"/>
</dbReference>
<comment type="caution">
    <text evidence="1">The sequence shown here is derived from an EMBL/GenBank/DDBJ whole genome shotgun (WGS) entry which is preliminary data.</text>
</comment>
<sequence length="178" mass="20540">MFKAANNFDIYDPESGDMIMECREPTLGFFTKLLRFTDYKRMTPFDIQIKTPDGQRVVRIQRGISLFLSKVTVTDHNNELIGEFEQKLFSIGGKFALLDKRGEEMCQLEGKWTGWDFYFKNNDKELAHVSKKWAGIGKEMFTSADNYVLEIASDVPENDDVRKLILAAVMCIDMVLKE</sequence>
<proteinExistence type="predicted"/>
<dbReference type="GO" id="GO:0017128">
    <property type="term" value="F:phospholipid scramblase activity"/>
    <property type="evidence" value="ECO:0007669"/>
    <property type="project" value="InterPro"/>
</dbReference>
<dbReference type="InterPro" id="IPR025659">
    <property type="entry name" value="Tubby-like_C"/>
</dbReference>
<dbReference type="SUPFAM" id="SSF54518">
    <property type="entry name" value="Tubby C-terminal domain-like"/>
    <property type="match status" value="1"/>
</dbReference>
<accession>A0AAV5NKF3</accession>
<reference evidence="2" key="1">
    <citation type="journal article" date="2019" name="Int. J. Syst. Evol. Microbiol.">
        <title>The Global Catalogue of Microorganisms (GCM) 10K type strain sequencing project: providing services to taxonomists for standard genome sequencing and annotation.</title>
        <authorList>
            <consortium name="The Broad Institute Genomics Platform"/>
            <consortium name="The Broad Institute Genome Sequencing Center for Infectious Disease"/>
            <person name="Wu L."/>
            <person name="Ma J."/>
        </authorList>
    </citation>
    <scope>NUCLEOTIDE SEQUENCE [LARGE SCALE GENOMIC DNA]</scope>
    <source>
        <strain evidence="2">NBRC 15640</strain>
    </source>
</reference>
<dbReference type="RefSeq" id="WP_221768546.1">
    <property type="nucleotide sequence ID" value="NZ_AP025153.1"/>
</dbReference>
<name>A0AAV5NKF3_9VIBR</name>
<dbReference type="EMBL" id="BSNX01000002">
    <property type="protein sequence ID" value="GLQ70864.1"/>
    <property type="molecule type" value="Genomic_DNA"/>
</dbReference>
<dbReference type="PANTHER" id="PTHR23248">
    <property type="entry name" value="PHOSPHOLIPID SCRAMBLASE-RELATED"/>
    <property type="match status" value="1"/>
</dbReference>
<dbReference type="AlphaFoldDB" id="A0AAV5NKF3"/>
<dbReference type="PANTHER" id="PTHR23248:SF9">
    <property type="entry name" value="PHOSPHOLIPID SCRAMBLASE"/>
    <property type="match status" value="1"/>
</dbReference>
<gene>
    <name evidence="1" type="ORF">GCM10007932_02240</name>
</gene>
<evidence type="ECO:0000313" key="1">
    <source>
        <dbReference type="EMBL" id="GLQ70864.1"/>
    </source>
</evidence>
<dbReference type="Proteomes" id="UP001156690">
    <property type="component" value="Unassembled WGS sequence"/>
</dbReference>
<evidence type="ECO:0000313" key="2">
    <source>
        <dbReference type="Proteomes" id="UP001156690"/>
    </source>
</evidence>
<keyword evidence="2" id="KW-1185">Reference proteome</keyword>
<dbReference type="GO" id="GO:0005886">
    <property type="term" value="C:plasma membrane"/>
    <property type="evidence" value="ECO:0007669"/>
    <property type="project" value="TreeGrafter"/>
</dbReference>